<evidence type="ECO:0000313" key="2">
    <source>
        <dbReference type="Proteomes" id="UP000199470"/>
    </source>
</evidence>
<dbReference type="RefSeq" id="WP_245774452.1">
    <property type="nucleotide sequence ID" value="NZ_FOTW01000030.1"/>
</dbReference>
<keyword evidence="2" id="KW-1185">Reference proteome</keyword>
<dbReference type="Proteomes" id="UP000199470">
    <property type="component" value="Unassembled WGS sequence"/>
</dbReference>
<protein>
    <submittedName>
        <fullName evidence="1">Uncharacterized protein</fullName>
    </submittedName>
</protein>
<name>A0A1I4TBJ5_9BURK</name>
<dbReference type="STRING" id="758825.SAMN02982985_05148"/>
<evidence type="ECO:0000313" key="1">
    <source>
        <dbReference type="EMBL" id="SFM74082.1"/>
    </source>
</evidence>
<accession>A0A1I4TBJ5</accession>
<reference evidence="1 2" key="1">
    <citation type="submission" date="2016-10" db="EMBL/GenBank/DDBJ databases">
        <authorList>
            <person name="de Groot N.N."/>
        </authorList>
    </citation>
    <scope>NUCLEOTIDE SEQUENCE [LARGE SCALE GENOMIC DNA]</scope>
    <source>
        <strain evidence="1 2">ATCC 43154</strain>
    </source>
</reference>
<organism evidence="1 2">
    <name type="scientific">Rugamonas rubra</name>
    <dbReference type="NCBI Taxonomy" id="758825"/>
    <lineage>
        <taxon>Bacteria</taxon>
        <taxon>Pseudomonadati</taxon>
        <taxon>Pseudomonadota</taxon>
        <taxon>Betaproteobacteria</taxon>
        <taxon>Burkholderiales</taxon>
        <taxon>Oxalobacteraceae</taxon>
        <taxon>Telluria group</taxon>
        <taxon>Rugamonas</taxon>
    </lineage>
</organism>
<dbReference type="AlphaFoldDB" id="A0A1I4TBJ5"/>
<gene>
    <name evidence="1" type="ORF">SAMN02982985_05148</name>
</gene>
<dbReference type="EMBL" id="FOTW01000030">
    <property type="protein sequence ID" value="SFM74082.1"/>
    <property type="molecule type" value="Genomic_DNA"/>
</dbReference>
<sequence length="589" mass="61426">MPIYVQHEVLGRIPDVFNAEAIWQAPGLALFSRRPLLRDLLERSPREHKGRAATRCFSHVTLMLPQEEVDDDYHLTRGARARDLAQTLTALHQKDFGDLLGADQVRYDVVGAEAVEPGQIEVKFGHAVYLPAADEKILYNVSVSRDSAVWHPVCPIYPNQRLALIGGDDGEASFAAAGWPFGADGAVLIINDGPDSPPAVQMRPKDAFDCRYDPRGGHYTIKSKHGGDARLLLKIGRVGTAADAGGAEQFQSIPALAAGATQAGTMLGASLGTSIGASSGASINAAINAAFPASTGANAKRATIGGAPAAPQLAPNAAMVMPAPHAAKAGAGPAVWHSRSGGPAPFDQTAVPASHRPLNQPGESDATYAPLAQQRVSLVALALPRLSRYRDTGARALELPFNQALTLGGAGAPAISFVVDAADQLHACTAAGRQRIAAPASFTPVDGRAIALLAAAPAMAERYCALLSLPQPVCAAVASGARFNFGRGSAMLAALRVLDSPRFLQREDGNGDAAGASADRIGLSRNAFSFEASAQGFKIGRLAATQALYHLDEQLAFVATIGEASADAPYLLPPGHHMVAGHYVLRFDA</sequence>
<proteinExistence type="predicted"/>